<keyword evidence="1" id="KW-1133">Transmembrane helix</keyword>
<evidence type="ECO:0000259" key="2">
    <source>
        <dbReference type="Pfam" id="PF02698"/>
    </source>
</evidence>
<dbReference type="PANTHER" id="PTHR30336:SF4">
    <property type="entry name" value="ENVELOPE BIOGENESIS FACTOR ELYC"/>
    <property type="match status" value="1"/>
</dbReference>
<feature type="transmembrane region" description="Helical" evidence="1">
    <location>
        <begin position="40"/>
        <end position="66"/>
    </location>
</feature>
<dbReference type="OrthoDB" id="9809813at2"/>
<keyword evidence="4" id="KW-1185">Reference proteome</keyword>
<dbReference type="InterPro" id="IPR051599">
    <property type="entry name" value="Cell_Envelope_Assoc"/>
</dbReference>
<keyword evidence="1" id="KW-0472">Membrane</keyword>
<evidence type="ECO:0000256" key="1">
    <source>
        <dbReference type="SAM" id="Phobius"/>
    </source>
</evidence>
<comment type="caution">
    <text evidence="3">The sequence shown here is derived from an EMBL/GenBank/DDBJ whole genome shotgun (WGS) entry which is preliminary data.</text>
</comment>
<gene>
    <name evidence="3" type="ORF">FN976_02070</name>
</gene>
<dbReference type="AlphaFoldDB" id="A0A562ZXN4"/>
<dbReference type="RefSeq" id="WP_145890465.1">
    <property type="nucleotide sequence ID" value="NZ_VOBQ01000002.1"/>
</dbReference>
<dbReference type="CDD" id="cd06259">
    <property type="entry name" value="YdcF-like"/>
    <property type="match status" value="1"/>
</dbReference>
<accession>A0A562ZXN4</accession>
<name>A0A562ZXN4_9BURK</name>
<dbReference type="GO" id="GO:0043164">
    <property type="term" value="P:Gram-negative-bacterium-type cell wall biogenesis"/>
    <property type="evidence" value="ECO:0007669"/>
    <property type="project" value="TreeGrafter"/>
</dbReference>
<feature type="domain" description="DUF218" evidence="2">
    <location>
        <begin position="81"/>
        <end position="247"/>
    </location>
</feature>
<dbReference type="EMBL" id="VOBQ01000002">
    <property type="protein sequence ID" value="TWO73045.1"/>
    <property type="molecule type" value="Genomic_DNA"/>
</dbReference>
<sequence>MQAAEFKSILSTLVLPPAGPLLLALLGLLLMLRWHRAGTAVAFTGVLVALALSTNAVALILVHALLPLPDPVRQDQLKGVQAIVVLGGGVQAVAPEYGEAQPAGGTLARLRYGLWLAKRTGLPVAFSGGVGWSATGTPTTPEGTVARRVARQDFGRELRWVDDRSRDTAENAERTAALLRPEGIHRIALVTDSWHMPRSVAHFRAQGFDVVMAPTGFPRWQERPLMEWLPSVHGLGTSRMALREWLGMKLAAPR</sequence>
<dbReference type="GO" id="GO:0000270">
    <property type="term" value="P:peptidoglycan metabolic process"/>
    <property type="evidence" value="ECO:0007669"/>
    <property type="project" value="TreeGrafter"/>
</dbReference>
<dbReference type="Gene3D" id="3.40.50.620">
    <property type="entry name" value="HUPs"/>
    <property type="match status" value="1"/>
</dbReference>
<organism evidence="3 4">
    <name type="scientific">Caenimonas sedimenti</name>
    <dbReference type="NCBI Taxonomy" id="2596921"/>
    <lineage>
        <taxon>Bacteria</taxon>
        <taxon>Pseudomonadati</taxon>
        <taxon>Pseudomonadota</taxon>
        <taxon>Betaproteobacteria</taxon>
        <taxon>Burkholderiales</taxon>
        <taxon>Comamonadaceae</taxon>
        <taxon>Caenimonas</taxon>
    </lineage>
</organism>
<protein>
    <submittedName>
        <fullName evidence="3">YdcF family protein</fullName>
    </submittedName>
</protein>
<reference evidence="3 4" key="1">
    <citation type="submission" date="2019-07" db="EMBL/GenBank/DDBJ databases">
        <title>Caenimonas sedimenti sp. nov., isolated from activated sludge.</title>
        <authorList>
            <person name="Xu J."/>
        </authorList>
    </citation>
    <scope>NUCLEOTIDE SEQUENCE [LARGE SCALE GENOMIC DNA]</scope>
    <source>
        <strain evidence="3 4">HX-9-20</strain>
    </source>
</reference>
<dbReference type="InterPro" id="IPR003848">
    <property type="entry name" value="DUF218"/>
</dbReference>
<dbReference type="GO" id="GO:0005886">
    <property type="term" value="C:plasma membrane"/>
    <property type="evidence" value="ECO:0007669"/>
    <property type="project" value="TreeGrafter"/>
</dbReference>
<dbReference type="PANTHER" id="PTHR30336">
    <property type="entry name" value="INNER MEMBRANE PROTEIN, PROBABLE PERMEASE"/>
    <property type="match status" value="1"/>
</dbReference>
<evidence type="ECO:0000313" key="4">
    <source>
        <dbReference type="Proteomes" id="UP000318199"/>
    </source>
</evidence>
<dbReference type="InterPro" id="IPR014729">
    <property type="entry name" value="Rossmann-like_a/b/a_fold"/>
</dbReference>
<dbReference type="Pfam" id="PF02698">
    <property type="entry name" value="DUF218"/>
    <property type="match status" value="1"/>
</dbReference>
<proteinExistence type="predicted"/>
<dbReference type="Proteomes" id="UP000318199">
    <property type="component" value="Unassembled WGS sequence"/>
</dbReference>
<feature type="transmembrane region" description="Helical" evidence="1">
    <location>
        <begin position="12"/>
        <end position="34"/>
    </location>
</feature>
<keyword evidence="1" id="KW-0812">Transmembrane</keyword>
<evidence type="ECO:0000313" key="3">
    <source>
        <dbReference type="EMBL" id="TWO73045.1"/>
    </source>
</evidence>